<dbReference type="EMBL" id="PNEN01000530">
    <property type="protein sequence ID" value="PPJ55846.1"/>
    <property type="molecule type" value="Genomic_DNA"/>
</dbReference>
<organism evidence="1 2">
    <name type="scientific">Cercospora berteroae</name>
    <dbReference type="NCBI Taxonomy" id="357750"/>
    <lineage>
        <taxon>Eukaryota</taxon>
        <taxon>Fungi</taxon>
        <taxon>Dikarya</taxon>
        <taxon>Ascomycota</taxon>
        <taxon>Pezizomycotina</taxon>
        <taxon>Dothideomycetes</taxon>
        <taxon>Dothideomycetidae</taxon>
        <taxon>Mycosphaerellales</taxon>
        <taxon>Mycosphaerellaceae</taxon>
        <taxon>Cercospora</taxon>
    </lineage>
</organism>
<dbReference type="Proteomes" id="UP000237631">
    <property type="component" value="Unassembled WGS sequence"/>
</dbReference>
<evidence type="ECO:0000313" key="1">
    <source>
        <dbReference type="EMBL" id="PPJ55846.1"/>
    </source>
</evidence>
<comment type="caution">
    <text evidence="1">The sequence shown here is derived from an EMBL/GenBank/DDBJ whole genome shotgun (WGS) entry which is preliminary data.</text>
</comment>
<accession>A0A2S6C803</accession>
<proteinExistence type="predicted"/>
<protein>
    <submittedName>
        <fullName evidence="1">Uncharacterized protein</fullName>
    </submittedName>
</protein>
<sequence>MADSNEEEAARFRELVHSLPVELFDEIFDFFILVDEEGEVKIDRDYRPPVQLQVDWATRQEFAEDYYKNTIFTGLELDKDYEGCKNIISRGLDMKEAETATVAAWLSSLSRKHRSFVRCISISGIVEIDSRWRVNRFGTPVPPWKEVSVQRCYYLVGKCKDILAKEVKGALPRSMRWLRVRVFVRRFIQNGSVEAWWRHA</sequence>
<reference evidence="2" key="1">
    <citation type="journal article" date="2017" name="bioRxiv">
        <title>Conservation of a gene cluster reveals novel cercosporin biosynthetic mechanisms and extends production to the genus Colletotrichum.</title>
        <authorList>
            <person name="de Jonge R."/>
            <person name="Ebert M.K."/>
            <person name="Huitt-Roehl C.R."/>
            <person name="Pal P."/>
            <person name="Suttle J.C."/>
            <person name="Spanner R.E."/>
            <person name="Neubauer J.D."/>
            <person name="Jurick W.M.II."/>
            <person name="Stott K.A."/>
            <person name="Secor G.A."/>
            <person name="Thomma B.P.H.J."/>
            <person name="Van de Peer Y."/>
            <person name="Townsend C.A."/>
            <person name="Bolton M.D."/>
        </authorList>
    </citation>
    <scope>NUCLEOTIDE SEQUENCE [LARGE SCALE GENOMIC DNA]</scope>
    <source>
        <strain evidence="2">CBS538.71</strain>
    </source>
</reference>
<evidence type="ECO:0000313" key="2">
    <source>
        <dbReference type="Proteomes" id="UP000237631"/>
    </source>
</evidence>
<dbReference type="OrthoDB" id="3634448at2759"/>
<dbReference type="AlphaFoldDB" id="A0A2S6C803"/>
<keyword evidence="2" id="KW-1185">Reference proteome</keyword>
<gene>
    <name evidence="1" type="ORF">CBER1_07423</name>
</gene>
<name>A0A2S6C803_9PEZI</name>